<dbReference type="InterPro" id="IPR023170">
    <property type="entry name" value="HhH_base_excis_C"/>
</dbReference>
<protein>
    <recommendedName>
        <fullName evidence="3">TIGR02757 family protein</fullName>
    </recommendedName>
</protein>
<dbReference type="PATRIC" id="fig|394096.3.peg.6163"/>
<name>A0A085WAU8_9BACT</name>
<evidence type="ECO:0008006" key="3">
    <source>
        <dbReference type="Google" id="ProtNLM"/>
    </source>
</evidence>
<keyword evidence="2" id="KW-1185">Reference proteome</keyword>
<organism evidence="1 2">
    <name type="scientific">Hyalangium minutum</name>
    <dbReference type="NCBI Taxonomy" id="394096"/>
    <lineage>
        <taxon>Bacteria</taxon>
        <taxon>Pseudomonadati</taxon>
        <taxon>Myxococcota</taxon>
        <taxon>Myxococcia</taxon>
        <taxon>Myxococcales</taxon>
        <taxon>Cystobacterineae</taxon>
        <taxon>Archangiaceae</taxon>
        <taxon>Hyalangium</taxon>
    </lineage>
</organism>
<dbReference type="AlphaFoldDB" id="A0A085WAU8"/>
<dbReference type="NCBIfam" id="TIGR02757">
    <property type="entry name" value="TIGR02757 family protein"/>
    <property type="match status" value="1"/>
</dbReference>
<evidence type="ECO:0000313" key="1">
    <source>
        <dbReference type="EMBL" id="KFE64811.1"/>
    </source>
</evidence>
<dbReference type="GO" id="GO:0003824">
    <property type="term" value="F:catalytic activity"/>
    <property type="evidence" value="ECO:0007669"/>
    <property type="project" value="InterPro"/>
</dbReference>
<accession>A0A085WAU8</accession>
<sequence length="310" mass="33871">MSRRSSQTGLSGKAAERLRPLLESFLASTDARSRIAFDPVEFPHRYSDPRDIETSALLAAALAYGRADLFRPKVDGLLRRMGSSPAAFLRELDVAGARELLSGFVYRFNVGTDVAVLLLGMGKALREHGSLEALFVRGWEAHGSIHGALSDFTAALRDVPMAELRRALGKERGLHHLLPSPLGAGAAKRLNLYLRWMVRGPDAVDFGIWKRVPASALVIPLDTHIGRISQHLGLTRRKDLSWRTAEEVTASLRRLDEADPVRYDFALCHYGMSGVCPAKPVAENCVKCQLLPSCAVGPRITRARASSSGP</sequence>
<reference evidence="1 2" key="1">
    <citation type="submission" date="2014-04" db="EMBL/GenBank/DDBJ databases">
        <title>Genome assembly of Hyalangium minutum DSM 14724.</title>
        <authorList>
            <person name="Sharma G."/>
            <person name="Subramanian S."/>
        </authorList>
    </citation>
    <scope>NUCLEOTIDE SEQUENCE [LARGE SCALE GENOMIC DNA]</scope>
    <source>
        <strain evidence="1 2">DSM 14724</strain>
    </source>
</reference>
<dbReference type="Proteomes" id="UP000028725">
    <property type="component" value="Unassembled WGS sequence"/>
</dbReference>
<dbReference type="InterPro" id="IPR011257">
    <property type="entry name" value="DNA_glycosylase"/>
</dbReference>
<evidence type="ECO:0000313" key="2">
    <source>
        <dbReference type="Proteomes" id="UP000028725"/>
    </source>
</evidence>
<dbReference type="Gene3D" id="1.10.1670.10">
    <property type="entry name" value="Helix-hairpin-Helix base-excision DNA repair enzymes (C-terminal)"/>
    <property type="match status" value="1"/>
</dbReference>
<dbReference type="SUPFAM" id="SSF48150">
    <property type="entry name" value="DNA-glycosylase"/>
    <property type="match status" value="1"/>
</dbReference>
<dbReference type="Pfam" id="PF09674">
    <property type="entry name" value="DUF2400"/>
    <property type="match status" value="1"/>
</dbReference>
<dbReference type="RefSeq" id="WP_205628585.1">
    <property type="nucleotide sequence ID" value="NZ_JMCB01000013.1"/>
</dbReference>
<proteinExistence type="predicted"/>
<gene>
    <name evidence="1" type="ORF">DB31_1829</name>
</gene>
<dbReference type="EMBL" id="JMCB01000013">
    <property type="protein sequence ID" value="KFE64811.1"/>
    <property type="molecule type" value="Genomic_DNA"/>
</dbReference>
<dbReference type="InterPro" id="IPR014127">
    <property type="entry name" value="CHP02757"/>
</dbReference>
<comment type="caution">
    <text evidence="1">The sequence shown here is derived from an EMBL/GenBank/DDBJ whole genome shotgun (WGS) entry which is preliminary data.</text>
</comment>
<dbReference type="GO" id="GO:0006281">
    <property type="term" value="P:DNA repair"/>
    <property type="evidence" value="ECO:0007669"/>
    <property type="project" value="InterPro"/>
</dbReference>
<dbReference type="STRING" id="394096.DB31_1829"/>